<dbReference type="InterPro" id="IPR046373">
    <property type="entry name" value="Acyl-CoA_Oxase/DH_mid-dom_sf"/>
</dbReference>
<dbReference type="Gene3D" id="2.40.110.10">
    <property type="entry name" value="Butyryl-CoA Dehydrogenase, subunit A, domain 2"/>
    <property type="match status" value="1"/>
</dbReference>
<evidence type="ECO:0000256" key="1">
    <source>
        <dbReference type="ARBA" id="ARBA00023002"/>
    </source>
</evidence>
<name>A0AAW7MI11_9BURK</name>
<dbReference type="InterPro" id="IPR037069">
    <property type="entry name" value="AcylCoA_DH/ox_N_sf"/>
</dbReference>
<keyword evidence="1" id="KW-0560">Oxidoreductase</keyword>
<dbReference type="Gene3D" id="1.20.140.10">
    <property type="entry name" value="Butyryl-CoA Dehydrogenase, subunit A, domain 3"/>
    <property type="match status" value="1"/>
</dbReference>
<evidence type="ECO:0000313" key="5">
    <source>
        <dbReference type="EMBL" id="MDN4576872.1"/>
    </source>
</evidence>
<dbReference type="GO" id="GO:0050660">
    <property type="term" value="F:flavin adenine dinucleotide binding"/>
    <property type="evidence" value="ECO:0007669"/>
    <property type="project" value="InterPro"/>
</dbReference>
<dbReference type="InterPro" id="IPR009100">
    <property type="entry name" value="AcylCoA_DH/oxidase_NM_dom_sf"/>
</dbReference>
<dbReference type="EMBL" id="QAID01000027">
    <property type="protein sequence ID" value="MDN4576872.1"/>
    <property type="molecule type" value="Genomic_DNA"/>
</dbReference>
<dbReference type="PIRSF" id="PIRSF016578">
    <property type="entry name" value="HsaA"/>
    <property type="match status" value="1"/>
</dbReference>
<comment type="caution">
    <text evidence="4">The sequence shown here is derived from an EMBL/GenBank/DDBJ whole genome shotgun (WGS) entry which is preliminary data.</text>
</comment>
<dbReference type="Gene3D" id="1.10.540.10">
    <property type="entry name" value="Acyl-CoA dehydrogenase/oxidase, N-terminal domain"/>
    <property type="match status" value="1"/>
</dbReference>
<dbReference type="Proteomes" id="UP001172791">
    <property type="component" value="Unassembled WGS sequence"/>
</dbReference>
<dbReference type="PANTHER" id="PTHR43884">
    <property type="entry name" value="ACYL-COA DEHYDROGENASE"/>
    <property type="match status" value="1"/>
</dbReference>
<organism evidence="4 7">
    <name type="scientific">Pandoraea cepalis</name>
    <dbReference type="NCBI Taxonomy" id="2508294"/>
    <lineage>
        <taxon>Bacteria</taxon>
        <taxon>Pseudomonadati</taxon>
        <taxon>Pseudomonadota</taxon>
        <taxon>Betaproteobacteria</taxon>
        <taxon>Burkholderiales</taxon>
        <taxon>Burkholderiaceae</taxon>
        <taxon>Pandoraea</taxon>
    </lineage>
</organism>
<dbReference type="Proteomes" id="UP001172788">
    <property type="component" value="Unassembled WGS sequence"/>
</dbReference>
<evidence type="ECO:0000313" key="7">
    <source>
        <dbReference type="Proteomes" id="UP001172791"/>
    </source>
</evidence>
<evidence type="ECO:0000259" key="3">
    <source>
        <dbReference type="Pfam" id="PF08028"/>
    </source>
</evidence>
<evidence type="ECO:0008006" key="8">
    <source>
        <dbReference type="Google" id="ProtNLM"/>
    </source>
</evidence>
<feature type="domain" description="Acyl-CoA dehydrogenase C-terminal" evidence="3">
    <location>
        <begin position="290"/>
        <end position="414"/>
    </location>
</feature>
<accession>A0AAW7MI11</accession>
<dbReference type="InterPro" id="IPR013786">
    <property type="entry name" value="AcylCoA_DH/ox_N"/>
</dbReference>
<evidence type="ECO:0000313" key="6">
    <source>
        <dbReference type="Proteomes" id="UP001172788"/>
    </source>
</evidence>
<sequence length="440" mass="48183">MRDSGKATLSRHISLHKRIPNMAQALRNASPRDDQPEPRHMSIDQLLLFAERLRPTLREHQQQCEARGFPSAEIFQALKDAGAFRILTPRRFGGFEMPLGDFYRMVIAIGRGCPSTGWWYALGAGHALQVASYFSETTQTELFGASPDFSASWSFNAKDTSIERVAGGYRVSGIWAYSSGVPHAPYFMGGLKPPAEWGLGDHGAGTWESPTIAFIIPSGTYVVYDDWSDTFGMRGSGSNSVCVDNVFVPEEFTLVMNRAAPIFGHTPGSRLHRNAMYAGLMNGVVEGGPAAAAVGAGLAAIDAYVDVISESVAGQPLAEMPRHQRQLGLALAKIDSAQGITLQGAALYHAHAEKAMRSLSAFDHEKGLRIDGMYHTAETMVWEAMQLLIRGAGSRALREASPLQRYFRDITTLCSRRDQLDDRAVDIGAQYLRKRGERSN</sequence>
<dbReference type="AlphaFoldDB" id="A0AAW7MI11"/>
<reference evidence="4" key="1">
    <citation type="submission" date="2018-04" db="EMBL/GenBank/DDBJ databases">
        <authorList>
            <person name="Jy Z."/>
        </authorList>
    </citation>
    <scope>NUCLEOTIDE SEQUENCE</scope>
    <source>
        <strain evidence="5">AS13</strain>
        <strain evidence="4">LA18</strain>
    </source>
</reference>
<evidence type="ECO:0000313" key="4">
    <source>
        <dbReference type="EMBL" id="MDN4572265.1"/>
    </source>
</evidence>
<proteinExistence type="predicted"/>
<dbReference type="Pfam" id="PF02771">
    <property type="entry name" value="Acyl-CoA_dh_N"/>
    <property type="match status" value="1"/>
</dbReference>
<dbReference type="Pfam" id="PF08028">
    <property type="entry name" value="Acyl-CoA_dh_2"/>
    <property type="match status" value="1"/>
</dbReference>
<dbReference type="EMBL" id="QAIC01000027">
    <property type="protein sequence ID" value="MDN4572265.1"/>
    <property type="molecule type" value="Genomic_DNA"/>
</dbReference>
<evidence type="ECO:0000259" key="2">
    <source>
        <dbReference type="Pfam" id="PF02771"/>
    </source>
</evidence>
<dbReference type="SUPFAM" id="SSF47203">
    <property type="entry name" value="Acyl-CoA dehydrogenase C-terminal domain-like"/>
    <property type="match status" value="1"/>
</dbReference>
<feature type="domain" description="Acyl-CoA dehydrogenase/oxidase N-terminal" evidence="2">
    <location>
        <begin position="50"/>
        <end position="129"/>
    </location>
</feature>
<dbReference type="InterPro" id="IPR013107">
    <property type="entry name" value="Acyl-CoA_DH_C"/>
</dbReference>
<dbReference type="PANTHER" id="PTHR43884:SF12">
    <property type="entry name" value="ISOVALERYL-COA DEHYDROGENASE, MITOCHONDRIAL-RELATED"/>
    <property type="match status" value="1"/>
</dbReference>
<dbReference type="SUPFAM" id="SSF56645">
    <property type="entry name" value="Acyl-CoA dehydrogenase NM domain-like"/>
    <property type="match status" value="1"/>
</dbReference>
<gene>
    <name evidence="4" type="ORF">DBA34_03140</name>
    <name evidence="5" type="ORF">DBB29_01875</name>
</gene>
<protein>
    <recommendedName>
        <fullName evidence="8">3-hydroxy-9,10-secoandrosta-1,3,5(10)-triene-9,17-dione monooxygenase</fullName>
    </recommendedName>
</protein>
<dbReference type="InterPro" id="IPR036250">
    <property type="entry name" value="AcylCo_DH-like_C"/>
</dbReference>
<dbReference type="GO" id="GO:0003995">
    <property type="term" value="F:acyl-CoA dehydrogenase activity"/>
    <property type="evidence" value="ECO:0007669"/>
    <property type="project" value="TreeGrafter"/>
</dbReference>
<keyword evidence="6" id="KW-1185">Reference proteome</keyword>